<accession>A0ABP4HBU6</accession>
<evidence type="ECO:0000313" key="4">
    <source>
        <dbReference type="Proteomes" id="UP001500037"/>
    </source>
</evidence>
<dbReference type="Proteomes" id="UP001500037">
    <property type="component" value="Unassembled WGS sequence"/>
</dbReference>
<evidence type="ECO:0000256" key="1">
    <source>
        <dbReference type="SAM" id="Phobius"/>
    </source>
</evidence>
<keyword evidence="1" id="KW-0812">Transmembrane</keyword>
<evidence type="ECO:0000259" key="2">
    <source>
        <dbReference type="Pfam" id="PF09851"/>
    </source>
</evidence>
<dbReference type="RefSeq" id="WP_344444787.1">
    <property type="nucleotide sequence ID" value="NZ_BAAALF010000129.1"/>
</dbReference>
<comment type="caution">
    <text evidence="3">The sequence shown here is derived from an EMBL/GenBank/DDBJ whole genome shotgun (WGS) entry which is preliminary data.</text>
</comment>
<dbReference type="InterPro" id="IPR018649">
    <property type="entry name" value="SHOCT"/>
</dbReference>
<keyword evidence="4" id="KW-1185">Reference proteome</keyword>
<keyword evidence="1" id="KW-0472">Membrane</keyword>
<reference evidence="4" key="1">
    <citation type="journal article" date="2019" name="Int. J. Syst. Evol. Microbiol.">
        <title>The Global Catalogue of Microorganisms (GCM) 10K type strain sequencing project: providing services to taxonomists for standard genome sequencing and annotation.</title>
        <authorList>
            <consortium name="The Broad Institute Genomics Platform"/>
            <consortium name="The Broad Institute Genome Sequencing Center for Infectious Disease"/>
            <person name="Wu L."/>
            <person name="Ma J."/>
        </authorList>
    </citation>
    <scope>NUCLEOTIDE SEQUENCE [LARGE SCALE GENOMIC DNA]</scope>
    <source>
        <strain evidence="4">JCM 13004</strain>
    </source>
</reference>
<feature type="domain" description="SHOCT" evidence="2">
    <location>
        <begin position="62"/>
        <end position="87"/>
    </location>
</feature>
<proteinExistence type="predicted"/>
<feature type="transmembrane region" description="Helical" evidence="1">
    <location>
        <begin position="20"/>
        <end position="40"/>
    </location>
</feature>
<organism evidence="3 4">
    <name type="scientific">Kitasatospora nipponensis</name>
    <dbReference type="NCBI Taxonomy" id="258049"/>
    <lineage>
        <taxon>Bacteria</taxon>
        <taxon>Bacillati</taxon>
        <taxon>Actinomycetota</taxon>
        <taxon>Actinomycetes</taxon>
        <taxon>Kitasatosporales</taxon>
        <taxon>Streptomycetaceae</taxon>
        <taxon>Kitasatospora</taxon>
    </lineage>
</organism>
<dbReference type="EMBL" id="BAAALF010000129">
    <property type="protein sequence ID" value="GAA1258508.1"/>
    <property type="molecule type" value="Genomic_DNA"/>
</dbReference>
<keyword evidence="1" id="KW-1133">Transmembrane helix</keyword>
<evidence type="ECO:0000313" key="3">
    <source>
        <dbReference type="EMBL" id="GAA1258508.1"/>
    </source>
</evidence>
<gene>
    <name evidence="3" type="ORF">GCM10009665_55870</name>
</gene>
<sequence length="105" mass="11454">MFATTASALLADDGWHHGGPWFLLIPLAWLAFLVIVFTVLRRTAWRRGCSGGPFGPDGSQSPLAVLGRRYAQGEIDEEEYRARRAVLTAEQPADGRSDKGQGGVR</sequence>
<dbReference type="Pfam" id="PF09851">
    <property type="entry name" value="SHOCT"/>
    <property type="match status" value="1"/>
</dbReference>
<name>A0ABP4HBU6_9ACTN</name>
<protein>
    <submittedName>
        <fullName evidence="3">SHOCT domain-containing protein</fullName>
    </submittedName>
</protein>